<evidence type="ECO:0000313" key="1">
    <source>
        <dbReference type="EMBL" id="ORE19794.1"/>
    </source>
</evidence>
<protein>
    <submittedName>
        <fullName evidence="1">Uncharacterized protein</fullName>
    </submittedName>
</protein>
<proteinExistence type="predicted"/>
<accession>A0A1X0S6B6</accession>
<gene>
    <name evidence="1" type="ORF">BCV71DRAFT_233747</name>
</gene>
<sequence length="147" mass="17482">MHQEIRLKSSIDDLHKCLSTKYYHPKKEDACHWAQKSILEGDELHMFDFLKDREHSERNLMSKIWRLILTAFDHSRITIREQVFISNQSTHIFHREVPSNTARAQINRKRKLSISEPMEKKIKTKILDHIMKFGPYEIGLTEGAKKK</sequence>
<evidence type="ECO:0000313" key="2">
    <source>
        <dbReference type="Proteomes" id="UP000242381"/>
    </source>
</evidence>
<organism evidence="1 2">
    <name type="scientific">Rhizopus microsporus</name>
    <dbReference type="NCBI Taxonomy" id="58291"/>
    <lineage>
        <taxon>Eukaryota</taxon>
        <taxon>Fungi</taxon>
        <taxon>Fungi incertae sedis</taxon>
        <taxon>Mucoromycota</taxon>
        <taxon>Mucoromycotina</taxon>
        <taxon>Mucoromycetes</taxon>
        <taxon>Mucorales</taxon>
        <taxon>Mucorineae</taxon>
        <taxon>Rhizopodaceae</taxon>
        <taxon>Rhizopus</taxon>
    </lineage>
</organism>
<dbReference type="AlphaFoldDB" id="A0A1X0S6B6"/>
<reference evidence="1 2" key="1">
    <citation type="journal article" date="2016" name="Proc. Natl. Acad. Sci. U.S.A.">
        <title>Lipid metabolic changes in an early divergent fungus govern the establishment of a mutualistic symbiosis with endobacteria.</title>
        <authorList>
            <person name="Lastovetsky O.A."/>
            <person name="Gaspar M.L."/>
            <person name="Mondo S.J."/>
            <person name="LaButti K.M."/>
            <person name="Sandor L."/>
            <person name="Grigoriev I.V."/>
            <person name="Henry S.A."/>
            <person name="Pawlowska T.E."/>
        </authorList>
    </citation>
    <scope>NUCLEOTIDE SEQUENCE [LARGE SCALE GENOMIC DNA]</scope>
    <source>
        <strain evidence="1 2">ATCC 11559</strain>
    </source>
</reference>
<name>A0A1X0S6B6_RHIZD</name>
<dbReference type="EMBL" id="KV921304">
    <property type="protein sequence ID" value="ORE19794.1"/>
    <property type="molecule type" value="Genomic_DNA"/>
</dbReference>
<dbReference type="Proteomes" id="UP000242381">
    <property type="component" value="Unassembled WGS sequence"/>
</dbReference>